<dbReference type="GO" id="GO:0012505">
    <property type="term" value="C:endomembrane system"/>
    <property type="evidence" value="ECO:0007669"/>
    <property type="project" value="UniProtKB-SubCell"/>
</dbReference>
<dbReference type="PANTHER" id="PTHR42829:SF2">
    <property type="entry name" value="NADH-UBIQUINONE OXIDOREDUCTASE CHAIN 5"/>
    <property type="match status" value="1"/>
</dbReference>
<feature type="transmembrane region" description="Helical" evidence="6">
    <location>
        <begin position="531"/>
        <end position="556"/>
    </location>
</feature>
<evidence type="ECO:0000259" key="8">
    <source>
        <dbReference type="Pfam" id="PF00662"/>
    </source>
</evidence>
<sequence length="660" mass="71501">MSPATEHLVLWLIPGAPLVAALVIALLGKSVLRERSHWPCWLALATSMVCAILLVTKLAPATFESPDESVIGAMATGYSWLKVGGMDVRIDLRADAMSALMLTMVTSVSFLVSVFACGYMHGDKGYPRFFGAVSLFVFSMVMLVLSANYLQLFIFWELVGLCSYLLIGFWFQKPSAAAAAKKAFVVNRIGDMGLILGIFLIWDTFGSMDFANVLFDADNLSLIAQDHPTRMIAICFLLLVGAMGKSAQFPLHVWLPDAMEGPTPVSALIHAATMVTAGVYLVARSTPLFMYAPQAQVFISCIGATTALIAALIALTQTDLKRVLAYSTVSQLGYMFMALGVGAAGAELATAGATAGMFHLVTHGVFKALLFLAAGSVMHSMGDVIDMRRFSGLRKVIPVTHWTFLCGAGALAGVPLLAGFWSKDEILAVLHEAGHHSDKYGNIFTAVYWIATVTALLTAFYTFRAYFMTFWGPERTPPEAGHHPHDAPPAMAWPLRILAIGALTVGAAVAVTHLFAHYFEHTPGFEPVENHVFHVGLMVQSGLIALFGIAVAWFMYVKNPGLPAKVSQGANFLYDLSSRKFFLDEIFTAILVLPLRGLAYLCFMFDTQVIDRIVDGIGALPRLLSAAPRLLQTGYVSSYALMMWVGALACMGYMLGLFHQ</sequence>
<comment type="subcellular location">
    <subcellularLocation>
        <location evidence="1">Endomembrane system</location>
        <topology evidence="1">Multi-pass membrane protein</topology>
    </subcellularLocation>
    <subcellularLocation>
        <location evidence="5">Membrane</location>
        <topology evidence="5">Multi-pass membrane protein</topology>
    </subcellularLocation>
</comment>
<dbReference type="Proteomes" id="UP000317909">
    <property type="component" value="Chromosome"/>
</dbReference>
<feature type="transmembrane region" description="Helical" evidence="6">
    <location>
        <begin position="357"/>
        <end position="378"/>
    </location>
</feature>
<dbReference type="GO" id="GO:0042773">
    <property type="term" value="P:ATP synthesis coupled electron transport"/>
    <property type="evidence" value="ECO:0007669"/>
    <property type="project" value="InterPro"/>
</dbReference>
<dbReference type="GO" id="GO:0008137">
    <property type="term" value="F:NADH dehydrogenase (ubiquinone) activity"/>
    <property type="evidence" value="ECO:0007669"/>
    <property type="project" value="InterPro"/>
</dbReference>
<dbReference type="Pfam" id="PF00662">
    <property type="entry name" value="Proton_antipo_N"/>
    <property type="match status" value="1"/>
</dbReference>
<evidence type="ECO:0000256" key="5">
    <source>
        <dbReference type="RuleBase" id="RU000320"/>
    </source>
</evidence>
<dbReference type="OrthoDB" id="9807568at2"/>
<feature type="transmembrane region" description="Helical" evidence="6">
    <location>
        <begin position="129"/>
        <end position="147"/>
    </location>
</feature>
<evidence type="ECO:0000259" key="7">
    <source>
        <dbReference type="Pfam" id="PF00361"/>
    </source>
</evidence>
<feature type="transmembrane region" description="Helical" evidence="6">
    <location>
        <begin position="586"/>
        <end position="606"/>
    </location>
</feature>
<dbReference type="KEGG" id="llh:I41_14840"/>
<keyword evidence="9" id="KW-0560">Oxidoreductase</keyword>
<accession>A0A517TVA7</accession>
<dbReference type="PRINTS" id="PR01435">
    <property type="entry name" value="NPOXDRDTASE5"/>
</dbReference>
<evidence type="ECO:0000256" key="3">
    <source>
        <dbReference type="ARBA" id="ARBA00022989"/>
    </source>
</evidence>
<protein>
    <submittedName>
        <fullName evidence="9">NADH-quinone oxidoreductase subunit 12</fullName>
        <ecNumber evidence="9">1.6.5.11</ecNumber>
    </submittedName>
</protein>
<dbReference type="GO" id="GO:0015990">
    <property type="term" value="P:electron transport coupled proton transport"/>
    <property type="evidence" value="ECO:0007669"/>
    <property type="project" value="TreeGrafter"/>
</dbReference>
<evidence type="ECO:0000313" key="10">
    <source>
        <dbReference type="Proteomes" id="UP000317909"/>
    </source>
</evidence>
<feature type="transmembrane region" description="Helical" evidence="6">
    <location>
        <begin position="497"/>
        <end position="519"/>
    </location>
</feature>
<dbReference type="EC" id="1.6.5.11" evidence="9"/>
<dbReference type="InterPro" id="IPR001750">
    <property type="entry name" value="ND/Mrp_TM"/>
</dbReference>
<evidence type="ECO:0000256" key="6">
    <source>
        <dbReference type="SAM" id="Phobius"/>
    </source>
</evidence>
<feature type="domain" description="NADH-Ubiquinone oxidoreductase (complex I) chain 5 N-terminal" evidence="8">
    <location>
        <begin position="80"/>
        <end position="130"/>
    </location>
</feature>
<feature type="transmembrane region" description="Helical" evidence="6">
    <location>
        <begin position="6"/>
        <end position="28"/>
    </location>
</feature>
<evidence type="ECO:0000256" key="2">
    <source>
        <dbReference type="ARBA" id="ARBA00022692"/>
    </source>
</evidence>
<feature type="transmembrane region" description="Helical" evidence="6">
    <location>
        <begin position="192"/>
        <end position="215"/>
    </location>
</feature>
<dbReference type="Pfam" id="PF00361">
    <property type="entry name" value="Proton_antipo_M"/>
    <property type="match status" value="1"/>
</dbReference>
<feature type="transmembrane region" description="Helical" evidence="6">
    <location>
        <begin position="40"/>
        <end position="59"/>
    </location>
</feature>
<organism evidence="9 10">
    <name type="scientific">Lacipirellula limnantheis</name>
    <dbReference type="NCBI Taxonomy" id="2528024"/>
    <lineage>
        <taxon>Bacteria</taxon>
        <taxon>Pseudomonadati</taxon>
        <taxon>Planctomycetota</taxon>
        <taxon>Planctomycetia</taxon>
        <taxon>Pirellulales</taxon>
        <taxon>Lacipirellulaceae</taxon>
        <taxon>Lacipirellula</taxon>
    </lineage>
</organism>
<dbReference type="InterPro" id="IPR018393">
    <property type="entry name" value="NADHpl_OxRdtase_5_subgr"/>
</dbReference>
<keyword evidence="3 6" id="KW-1133">Transmembrane helix</keyword>
<keyword evidence="4 6" id="KW-0472">Membrane</keyword>
<feature type="transmembrane region" description="Helical" evidence="6">
    <location>
        <begin position="639"/>
        <end position="658"/>
    </location>
</feature>
<dbReference type="Gene3D" id="1.20.5.2700">
    <property type="match status" value="1"/>
</dbReference>
<dbReference type="PANTHER" id="PTHR42829">
    <property type="entry name" value="NADH-UBIQUINONE OXIDOREDUCTASE CHAIN 5"/>
    <property type="match status" value="1"/>
</dbReference>
<feature type="transmembrane region" description="Helical" evidence="6">
    <location>
        <begin position="153"/>
        <end position="171"/>
    </location>
</feature>
<feature type="transmembrane region" description="Helical" evidence="6">
    <location>
        <begin position="323"/>
        <end position="345"/>
    </location>
</feature>
<feature type="transmembrane region" description="Helical" evidence="6">
    <location>
        <begin position="295"/>
        <end position="316"/>
    </location>
</feature>
<keyword evidence="2 5" id="KW-0812">Transmembrane</keyword>
<dbReference type="PRINTS" id="PR01434">
    <property type="entry name" value="NADHDHGNASE5"/>
</dbReference>
<gene>
    <name evidence="9" type="ORF">I41_14840</name>
</gene>
<dbReference type="NCBIfam" id="NF005141">
    <property type="entry name" value="PRK06590.1"/>
    <property type="match status" value="1"/>
</dbReference>
<evidence type="ECO:0000313" key="9">
    <source>
        <dbReference type="EMBL" id="QDT72312.1"/>
    </source>
</evidence>
<keyword evidence="10" id="KW-1185">Reference proteome</keyword>
<feature type="transmembrane region" description="Helical" evidence="6">
    <location>
        <begin position="441"/>
        <end position="463"/>
    </location>
</feature>
<feature type="transmembrane region" description="Helical" evidence="6">
    <location>
        <begin position="399"/>
        <end position="421"/>
    </location>
</feature>
<name>A0A517TVA7_9BACT</name>
<dbReference type="NCBIfam" id="TIGR01974">
    <property type="entry name" value="NDH_I_L"/>
    <property type="match status" value="1"/>
</dbReference>
<feature type="domain" description="NADH:quinone oxidoreductase/Mrp antiporter transmembrane" evidence="7">
    <location>
        <begin position="146"/>
        <end position="434"/>
    </location>
</feature>
<dbReference type="RefSeq" id="WP_145431897.1">
    <property type="nucleotide sequence ID" value="NZ_CP036339.1"/>
</dbReference>
<reference evidence="9 10" key="1">
    <citation type="submission" date="2019-02" db="EMBL/GenBank/DDBJ databases">
        <title>Deep-cultivation of Planctomycetes and their phenomic and genomic characterization uncovers novel biology.</title>
        <authorList>
            <person name="Wiegand S."/>
            <person name="Jogler M."/>
            <person name="Boedeker C."/>
            <person name="Pinto D."/>
            <person name="Vollmers J."/>
            <person name="Rivas-Marin E."/>
            <person name="Kohn T."/>
            <person name="Peeters S.H."/>
            <person name="Heuer A."/>
            <person name="Rast P."/>
            <person name="Oberbeckmann S."/>
            <person name="Bunk B."/>
            <person name="Jeske O."/>
            <person name="Meyerdierks A."/>
            <person name="Storesund J.E."/>
            <person name="Kallscheuer N."/>
            <person name="Luecker S."/>
            <person name="Lage O.M."/>
            <person name="Pohl T."/>
            <person name="Merkel B.J."/>
            <person name="Hornburger P."/>
            <person name="Mueller R.-W."/>
            <person name="Bruemmer F."/>
            <person name="Labrenz M."/>
            <person name="Spormann A.M."/>
            <person name="Op den Camp H."/>
            <person name="Overmann J."/>
            <person name="Amann R."/>
            <person name="Jetten M.S.M."/>
            <person name="Mascher T."/>
            <person name="Medema M.H."/>
            <person name="Devos D.P."/>
            <person name="Kaster A.-K."/>
            <person name="Ovreas L."/>
            <person name="Rohde M."/>
            <person name="Galperin M.Y."/>
            <person name="Jogler C."/>
        </authorList>
    </citation>
    <scope>NUCLEOTIDE SEQUENCE [LARGE SCALE GENOMIC DNA]</scope>
    <source>
        <strain evidence="9 10">I41</strain>
    </source>
</reference>
<dbReference type="EMBL" id="CP036339">
    <property type="protein sequence ID" value="QDT72312.1"/>
    <property type="molecule type" value="Genomic_DNA"/>
</dbReference>
<proteinExistence type="predicted"/>
<dbReference type="AlphaFoldDB" id="A0A517TVA7"/>
<dbReference type="InterPro" id="IPR001516">
    <property type="entry name" value="Proton_antipo_N"/>
</dbReference>
<dbReference type="InterPro" id="IPR003945">
    <property type="entry name" value="NU5C-like"/>
</dbReference>
<dbReference type="GO" id="GO:0003954">
    <property type="term" value="F:NADH dehydrogenase activity"/>
    <property type="evidence" value="ECO:0007669"/>
    <property type="project" value="TreeGrafter"/>
</dbReference>
<dbReference type="GO" id="GO:0016020">
    <property type="term" value="C:membrane"/>
    <property type="evidence" value="ECO:0007669"/>
    <property type="project" value="UniProtKB-SubCell"/>
</dbReference>
<feature type="transmembrane region" description="Helical" evidence="6">
    <location>
        <begin position="96"/>
        <end position="117"/>
    </location>
</feature>
<evidence type="ECO:0000256" key="4">
    <source>
        <dbReference type="ARBA" id="ARBA00023136"/>
    </source>
</evidence>
<feature type="transmembrane region" description="Helical" evidence="6">
    <location>
        <begin position="265"/>
        <end position="283"/>
    </location>
</feature>
<evidence type="ECO:0000256" key="1">
    <source>
        <dbReference type="ARBA" id="ARBA00004127"/>
    </source>
</evidence>